<protein>
    <submittedName>
        <fullName evidence="2">Uncharacterized protein</fullName>
    </submittedName>
</protein>
<name>A0A349ZBN0_SERMA</name>
<evidence type="ECO:0000256" key="1">
    <source>
        <dbReference type="SAM" id="SignalP"/>
    </source>
</evidence>
<organism evidence="2 3">
    <name type="scientific">Serratia marcescens</name>
    <dbReference type="NCBI Taxonomy" id="615"/>
    <lineage>
        <taxon>Bacteria</taxon>
        <taxon>Pseudomonadati</taxon>
        <taxon>Pseudomonadota</taxon>
        <taxon>Gammaproteobacteria</taxon>
        <taxon>Enterobacterales</taxon>
        <taxon>Yersiniaceae</taxon>
        <taxon>Serratia</taxon>
    </lineage>
</organism>
<evidence type="ECO:0000313" key="2">
    <source>
        <dbReference type="EMBL" id="SUI40685.1"/>
    </source>
</evidence>
<dbReference type="EMBL" id="UGYK01000002">
    <property type="protein sequence ID" value="SUI40685.1"/>
    <property type="molecule type" value="Genomic_DNA"/>
</dbReference>
<proteinExistence type="predicted"/>
<reference evidence="2 3" key="1">
    <citation type="submission" date="2018-06" db="EMBL/GenBank/DDBJ databases">
        <authorList>
            <consortium name="Pathogen Informatics"/>
            <person name="Doyle S."/>
        </authorList>
    </citation>
    <scope>NUCLEOTIDE SEQUENCE [LARGE SCALE GENOMIC DNA]</scope>
    <source>
        <strain evidence="2 3">NCTC10211</strain>
    </source>
</reference>
<keyword evidence="1" id="KW-0732">Signal</keyword>
<dbReference type="RefSeq" id="WP_033638930.1">
    <property type="nucleotide sequence ID" value="NZ_CAMIPY010000004.1"/>
</dbReference>
<gene>
    <name evidence="2" type="ORF">NCTC10211_00712</name>
</gene>
<accession>A0A349ZBN0</accession>
<feature type="signal peptide" evidence="1">
    <location>
        <begin position="1"/>
        <end position="21"/>
    </location>
</feature>
<dbReference type="Proteomes" id="UP000254765">
    <property type="component" value="Unassembled WGS sequence"/>
</dbReference>
<dbReference type="AlphaFoldDB" id="A0A349ZBN0"/>
<evidence type="ECO:0000313" key="3">
    <source>
        <dbReference type="Proteomes" id="UP000254765"/>
    </source>
</evidence>
<sequence>MGRMIVSLIGACVLVASYAQAGFNGNQHVQGNQGSTNGAGNSNIGQCIAGNGQNAGQCIGENNGVANPKEKEKNDRIISLCSSPFMKKYAAICQ</sequence>
<feature type="chain" id="PRO_5030064060" evidence="1">
    <location>
        <begin position="22"/>
        <end position="94"/>
    </location>
</feature>